<evidence type="ECO:0000256" key="7">
    <source>
        <dbReference type="SAM" id="MobiDB-lite"/>
    </source>
</evidence>
<evidence type="ECO:0000313" key="9">
    <source>
        <dbReference type="EMBL" id="MED6269471.1"/>
    </source>
</evidence>
<reference evidence="9 10" key="1">
    <citation type="submission" date="2021-06" db="EMBL/GenBank/DDBJ databases">
        <authorList>
            <person name="Palmer J.M."/>
        </authorList>
    </citation>
    <scope>NUCLEOTIDE SEQUENCE [LARGE SCALE GENOMIC DNA]</scope>
    <source>
        <strain evidence="9 10">CL_MEX2019</strain>
        <tissue evidence="9">Muscle</tissue>
    </source>
</reference>
<keyword evidence="3" id="KW-0678">Repressor</keyword>
<evidence type="ECO:0000256" key="1">
    <source>
        <dbReference type="ARBA" id="ARBA00004123"/>
    </source>
</evidence>
<evidence type="ECO:0000256" key="3">
    <source>
        <dbReference type="ARBA" id="ARBA00022491"/>
    </source>
</evidence>
<feature type="compositionally biased region" description="Low complexity" evidence="7">
    <location>
        <begin position="89"/>
        <end position="133"/>
    </location>
</feature>
<dbReference type="EMBL" id="JAHUTJ010015383">
    <property type="protein sequence ID" value="MED6269471.1"/>
    <property type="molecule type" value="Genomic_DNA"/>
</dbReference>
<keyword evidence="6" id="KW-0539">Nucleus</keyword>
<comment type="subcellular location">
    <subcellularLocation>
        <location evidence="1">Nucleus</location>
    </subcellularLocation>
</comment>
<comment type="caution">
    <text evidence="9">The sequence shown here is derived from an EMBL/GenBank/DDBJ whole genome shotgun (WGS) entry which is preliminary data.</text>
</comment>
<feature type="region of interest" description="Disordered" evidence="7">
    <location>
        <begin position="81"/>
        <end position="191"/>
    </location>
</feature>
<feature type="compositionally biased region" description="Polar residues" evidence="7">
    <location>
        <begin position="153"/>
        <end position="183"/>
    </location>
</feature>
<gene>
    <name evidence="9" type="ORF">CHARACLAT_033439</name>
</gene>
<keyword evidence="5" id="KW-0804">Transcription</keyword>
<evidence type="ECO:0000256" key="2">
    <source>
        <dbReference type="ARBA" id="ARBA00009354"/>
    </source>
</evidence>
<proteinExistence type="inferred from homology"/>
<evidence type="ECO:0000259" key="8">
    <source>
        <dbReference type="Pfam" id="PF18296"/>
    </source>
</evidence>
<keyword evidence="10" id="KW-1185">Reference proteome</keyword>
<evidence type="ECO:0000256" key="6">
    <source>
        <dbReference type="ARBA" id="ARBA00023242"/>
    </source>
</evidence>
<evidence type="ECO:0000313" key="10">
    <source>
        <dbReference type="Proteomes" id="UP001352852"/>
    </source>
</evidence>
<feature type="domain" description="MID" evidence="8">
    <location>
        <begin position="2"/>
        <end position="76"/>
    </location>
</feature>
<dbReference type="InterPro" id="IPR041285">
    <property type="entry name" value="MID_MedPIWI"/>
</dbReference>
<evidence type="ECO:0000256" key="4">
    <source>
        <dbReference type="ARBA" id="ARBA00023015"/>
    </source>
</evidence>
<protein>
    <recommendedName>
        <fullName evidence="8">MID domain-containing protein</fullName>
    </recommendedName>
</protein>
<dbReference type="Pfam" id="PF18296">
    <property type="entry name" value="MID_MedPIWI"/>
    <property type="match status" value="1"/>
</dbReference>
<organism evidence="9 10">
    <name type="scientific">Characodon lateralis</name>
    <dbReference type="NCBI Taxonomy" id="208331"/>
    <lineage>
        <taxon>Eukaryota</taxon>
        <taxon>Metazoa</taxon>
        <taxon>Chordata</taxon>
        <taxon>Craniata</taxon>
        <taxon>Vertebrata</taxon>
        <taxon>Euteleostomi</taxon>
        <taxon>Actinopterygii</taxon>
        <taxon>Neopterygii</taxon>
        <taxon>Teleostei</taxon>
        <taxon>Neoteleostei</taxon>
        <taxon>Acanthomorphata</taxon>
        <taxon>Ovalentaria</taxon>
        <taxon>Atherinomorphae</taxon>
        <taxon>Cyprinodontiformes</taxon>
        <taxon>Goodeidae</taxon>
        <taxon>Characodon</taxon>
    </lineage>
</organism>
<keyword evidence="4" id="KW-0805">Transcription regulation</keyword>
<sequence>ACQLGQHKPICKSHPEGILTVGSPEGRSTTEQPLSDWFLKMAAREGNNEAFNKLKLFAQVCRYDLAPNLSALPLDSSLLSQRNPTKPVSQNSNSSSISSGLQSTNTTSTSSTQPAQLNSTPPSSSSSGSQTNGAMGTGKSTSYLPFGTGGLQGSSTQNGPQSNSQSATGLGENGSSQPLVSTETQERYVTP</sequence>
<evidence type="ECO:0000256" key="5">
    <source>
        <dbReference type="ARBA" id="ARBA00023163"/>
    </source>
</evidence>
<name>A0ABU7D3F7_9TELE</name>
<accession>A0ABU7D3F7</accession>
<comment type="similarity">
    <text evidence="2">Belongs to the Mediator complex subunit 13 family.</text>
</comment>
<feature type="non-terminal residue" evidence="9">
    <location>
        <position position="1"/>
    </location>
</feature>
<dbReference type="Proteomes" id="UP001352852">
    <property type="component" value="Unassembled WGS sequence"/>
</dbReference>